<dbReference type="OrthoDB" id="9815592at2"/>
<accession>A0A511QFH9</accession>
<name>A0A511QFH9_9VIBR</name>
<dbReference type="GO" id="GO:0005829">
    <property type="term" value="C:cytosol"/>
    <property type="evidence" value="ECO:0007669"/>
    <property type="project" value="TreeGrafter"/>
</dbReference>
<evidence type="ECO:0000256" key="1">
    <source>
        <dbReference type="ARBA" id="ARBA00007274"/>
    </source>
</evidence>
<dbReference type="Pfam" id="PF14602">
    <property type="entry name" value="Hexapep_2"/>
    <property type="match status" value="2"/>
</dbReference>
<dbReference type="PANTHER" id="PTHR23416:SF23">
    <property type="entry name" value="ACETYLTRANSFERASE C18B11.09C-RELATED"/>
    <property type="match status" value="1"/>
</dbReference>
<comment type="caution">
    <text evidence="3">The sequence shown here is derived from an EMBL/GenBank/DDBJ whole genome shotgun (WGS) entry which is preliminary data.</text>
</comment>
<reference evidence="3 4" key="1">
    <citation type="submission" date="2019-07" db="EMBL/GenBank/DDBJ databases">
        <title>Whole genome shotgun sequence of Vibrio sagamiensis NBRC 104589.</title>
        <authorList>
            <person name="Hosoyama A."/>
            <person name="Uohara A."/>
            <person name="Ohji S."/>
            <person name="Ichikawa N."/>
        </authorList>
    </citation>
    <scope>NUCLEOTIDE SEQUENCE [LARGE SCALE GENOMIC DNA]</scope>
    <source>
        <strain evidence="3 4">NBRC 104589</strain>
    </source>
</reference>
<dbReference type="EMBL" id="BJXJ01000019">
    <property type="protein sequence ID" value="GEM76055.1"/>
    <property type="molecule type" value="Genomic_DNA"/>
</dbReference>
<evidence type="ECO:0000313" key="3">
    <source>
        <dbReference type="EMBL" id="GEM76055.1"/>
    </source>
</evidence>
<evidence type="ECO:0000256" key="2">
    <source>
        <dbReference type="ARBA" id="ARBA00022679"/>
    </source>
</evidence>
<gene>
    <name evidence="3" type="ORF">VSA01S_21670</name>
</gene>
<comment type="similarity">
    <text evidence="1">Belongs to the transferase hexapeptide repeat family.</text>
</comment>
<protein>
    <recommendedName>
        <fullName evidence="5">Acetyltransferase</fullName>
    </recommendedName>
</protein>
<dbReference type="InterPro" id="IPR011004">
    <property type="entry name" value="Trimer_LpxA-like_sf"/>
</dbReference>
<evidence type="ECO:0000313" key="4">
    <source>
        <dbReference type="Proteomes" id="UP000321922"/>
    </source>
</evidence>
<keyword evidence="4" id="KW-1185">Reference proteome</keyword>
<dbReference type="Gene3D" id="2.160.10.10">
    <property type="entry name" value="Hexapeptide repeat proteins"/>
    <property type="match status" value="1"/>
</dbReference>
<dbReference type="SUPFAM" id="SSF51161">
    <property type="entry name" value="Trimeric LpxA-like enzymes"/>
    <property type="match status" value="1"/>
</dbReference>
<dbReference type="CDD" id="cd04647">
    <property type="entry name" value="LbH_MAT_like"/>
    <property type="match status" value="1"/>
</dbReference>
<dbReference type="AlphaFoldDB" id="A0A511QFH9"/>
<evidence type="ECO:0008006" key="5">
    <source>
        <dbReference type="Google" id="ProtNLM"/>
    </source>
</evidence>
<dbReference type="RefSeq" id="WP_050567356.1">
    <property type="nucleotide sequence ID" value="NZ_BAOJ01000063.1"/>
</dbReference>
<organism evidence="3 4">
    <name type="scientific">Vibrio sagamiensis NBRC 104589</name>
    <dbReference type="NCBI Taxonomy" id="1219064"/>
    <lineage>
        <taxon>Bacteria</taxon>
        <taxon>Pseudomonadati</taxon>
        <taxon>Pseudomonadota</taxon>
        <taxon>Gammaproteobacteria</taxon>
        <taxon>Vibrionales</taxon>
        <taxon>Vibrionaceae</taxon>
        <taxon>Vibrio</taxon>
    </lineage>
</organism>
<dbReference type="Proteomes" id="UP000321922">
    <property type="component" value="Unassembled WGS sequence"/>
</dbReference>
<dbReference type="GO" id="GO:0008374">
    <property type="term" value="F:O-acyltransferase activity"/>
    <property type="evidence" value="ECO:0007669"/>
    <property type="project" value="TreeGrafter"/>
</dbReference>
<dbReference type="InterPro" id="IPR001451">
    <property type="entry name" value="Hexapep"/>
</dbReference>
<keyword evidence="2" id="KW-0808">Transferase</keyword>
<dbReference type="InterPro" id="IPR051159">
    <property type="entry name" value="Hexapeptide_acetyltransf"/>
</dbReference>
<proteinExistence type="inferred from homology"/>
<sequence>MKIKREFGRFLRRCLIYLRKYKYYMLSDKRYWVKYSYYPILFKNNLNFSFGENTFFGVKSSPDFFSSYGYIDCRLSTDFIKVGDNCVFNNGFSLITRDANIIIGDNCLFGANLSIVTSDFHDLDPKNRFAPSNIKSGDVIINDNVFCGNDVKIYKGVNIGENSIIAAGSIVVKDIPDNVMAAGNPAKVVRRI</sequence>
<dbReference type="PANTHER" id="PTHR23416">
    <property type="entry name" value="SIALIC ACID SYNTHASE-RELATED"/>
    <property type="match status" value="1"/>
</dbReference>